<feature type="compositionally biased region" description="Low complexity" evidence="1">
    <location>
        <begin position="117"/>
        <end position="158"/>
    </location>
</feature>
<evidence type="ECO:0000256" key="1">
    <source>
        <dbReference type="SAM" id="MobiDB-lite"/>
    </source>
</evidence>
<evidence type="ECO:0000313" key="4">
    <source>
        <dbReference type="Proteomes" id="UP000006671"/>
    </source>
</evidence>
<accession>D2V8M6</accession>
<keyword evidence="4" id="KW-1185">Reference proteome</keyword>
<name>D2V8M6_NAEGR</name>
<keyword evidence="2" id="KW-0732">Signal</keyword>
<dbReference type="VEuPathDB" id="AmoebaDB:NAEGRDRAFT_79016"/>
<feature type="compositionally biased region" description="Low complexity" evidence="1">
    <location>
        <begin position="38"/>
        <end position="59"/>
    </location>
</feature>
<dbReference type="GeneID" id="8848850"/>
<organism evidence="4">
    <name type="scientific">Naegleria gruberi</name>
    <name type="common">Amoeba</name>
    <dbReference type="NCBI Taxonomy" id="5762"/>
    <lineage>
        <taxon>Eukaryota</taxon>
        <taxon>Discoba</taxon>
        <taxon>Heterolobosea</taxon>
        <taxon>Tetramitia</taxon>
        <taxon>Eutetramitia</taxon>
        <taxon>Vahlkampfiidae</taxon>
        <taxon>Naegleria</taxon>
    </lineage>
</organism>
<feature type="chain" id="PRO_5003038504" evidence="2">
    <location>
        <begin position="22"/>
        <end position="357"/>
    </location>
</feature>
<protein>
    <submittedName>
        <fullName evidence="3">Uncharacterized protein</fullName>
    </submittedName>
</protein>
<dbReference type="RefSeq" id="XP_002679575.1">
    <property type="nucleotide sequence ID" value="XM_002679529.1"/>
</dbReference>
<sequence length="357" mass="37960">MFRNLILTLFVLALVISMASAGRPTASNQKATAGRRPSSAGASSSSNSGNGNGSANGSSRNVVPRVAKEAIGLPPQQESESTKKQRPKSASAKSAGGGKSNQRGSSRANSNEEDDQGSAPSSTSSSSSSSSSSSGSSSGSSSRQSGGNANSNAGNRPSEMIQQQGPQKIGRSSSSPSSSASQSEQGGSATGSESSAPNNTKAKRQAAIKIRGAMRMAVRAERREGRGTEPGIVPSATSDASEPGNVLNSPQEEIGLLRDERRKVRLIKRFDRQLRRKKGSKEEITPSQLRREKHRLAREENRLKREEERDERVGVKPATMETIKRKARSVIGKRKNKGKKNTVKHRKGNIYVTIHLK</sequence>
<feature type="compositionally biased region" description="Basic and acidic residues" evidence="1">
    <location>
        <begin position="297"/>
        <end position="314"/>
    </location>
</feature>
<proteinExistence type="predicted"/>
<feature type="region of interest" description="Disordered" evidence="1">
    <location>
        <begin position="274"/>
        <end position="317"/>
    </location>
</feature>
<feature type="compositionally biased region" description="Low complexity" evidence="1">
    <location>
        <begin position="172"/>
        <end position="197"/>
    </location>
</feature>
<dbReference type="KEGG" id="ngr:NAEGRDRAFT_79016"/>
<dbReference type="Proteomes" id="UP000006671">
    <property type="component" value="Unassembled WGS sequence"/>
</dbReference>
<dbReference type="AlphaFoldDB" id="D2V8M6"/>
<dbReference type="EMBL" id="GG738857">
    <property type="protein sequence ID" value="EFC46831.1"/>
    <property type="molecule type" value="Genomic_DNA"/>
</dbReference>
<evidence type="ECO:0000256" key="2">
    <source>
        <dbReference type="SAM" id="SignalP"/>
    </source>
</evidence>
<feature type="signal peptide" evidence="2">
    <location>
        <begin position="1"/>
        <end position="21"/>
    </location>
</feature>
<dbReference type="InParanoid" id="D2V8M6"/>
<gene>
    <name evidence="3" type="ORF">NAEGRDRAFT_79016</name>
</gene>
<feature type="compositionally biased region" description="Basic and acidic residues" evidence="1">
    <location>
        <begin position="218"/>
        <end position="227"/>
    </location>
</feature>
<evidence type="ECO:0000313" key="3">
    <source>
        <dbReference type="EMBL" id="EFC46831.1"/>
    </source>
</evidence>
<feature type="compositionally biased region" description="Polar residues" evidence="1">
    <location>
        <begin position="235"/>
        <end position="251"/>
    </location>
</feature>
<reference evidence="3 4" key="1">
    <citation type="journal article" date="2010" name="Cell">
        <title>The genome of Naegleria gruberi illuminates early eukaryotic versatility.</title>
        <authorList>
            <person name="Fritz-Laylin L.K."/>
            <person name="Prochnik S.E."/>
            <person name="Ginger M.L."/>
            <person name="Dacks J.B."/>
            <person name="Carpenter M.L."/>
            <person name="Field M.C."/>
            <person name="Kuo A."/>
            <person name="Paredez A."/>
            <person name="Chapman J."/>
            <person name="Pham J."/>
            <person name="Shu S."/>
            <person name="Neupane R."/>
            <person name="Cipriano M."/>
            <person name="Mancuso J."/>
            <person name="Tu H."/>
            <person name="Salamov A."/>
            <person name="Lindquist E."/>
            <person name="Shapiro H."/>
            <person name="Lucas S."/>
            <person name="Grigoriev I.V."/>
            <person name="Cande W.Z."/>
            <person name="Fulton C."/>
            <person name="Rokhsar D.S."/>
            <person name="Dawson S.C."/>
        </authorList>
    </citation>
    <scope>NUCLEOTIDE SEQUENCE [LARGE SCALE GENOMIC DNA]</scope>
    <source>
        <strain evidence="3 4">NEG-M</strain>
    </source>
</reference>
<feature type="region of interest" description="Disordered" evidence="1">
    <location>
        <begin position="22"/>
        <end position="253"/>
    </location>
</feature>